<dbReference type="EMBL" id="GBXM01107860">
    <property type="protein sequence ID" value="JAH00717.1"/>
    <property type="molecule type" value="Transcribed_RNA"/>
</dbReference>
<reference evidence="1" key="2">
    <citation type="journal article" date="2015" name="Fish Shellfish Immunol.">
        <title>Early steps in the European eel (Anguilla anguilla)-Vibrio vulnificus interaction in the gills: Role of the RtxA13 toxin.</title>
        <authorList>
            <person name="Callol A."/>
            <person name="Pajuelo D."/>
            <person name="Ebbesson L."/>
            <person name="Teles M."/>
            <person name="MacKenzie S."/>
            <person name="Amaro C."/>
        </authorList>
    </citation>
    <scope>NUCLEOTIDE SEQUENCE</scope>
</reference>
<sequence>MRCRHLAKM</sequence>
<name>A0A0E9P8U3_ANGAN</name>
<organism evidence="1">
    <name type="scientific">Anguilla anguilla</name>
    <name type="common">European freshwater eel</name>
    <name type="synonym">Muraena anguilla</name>
    <dbReference type="NCBI Taxonomy" id="7936"/>
    <lineage>
        <taxon>Eukaryota</taxon>
        <taxon>Metazoa</taxon>
        <taxon>Chordata</taxon>
        <taxon>Craniata</taxon>
        <taxon>Vertebrata</taxon>
        <taxon>Euteleostomi</taxon>
        <taxon>Actinopterygii</taxon>
        <taxon>Neopterygii</taxon>
        <taxon>Teleostei</taxon>
        <taxon>Anguilliformes</taxon>
        <taxon>Anguillidae</taxon>
        <taxon>Anguilla</taxon>
    </lineage>
</organism>
<accession>A0A0E9P8U3</accession>
<proteinExistence type="predicted"/>
<protein>
    <submittedName>
        <fullName evidence="1">Uncharacterized protein</fullName>
    </submittedName>
</protein>
<reference evidence="1" key="1">
    <citation type="submission" date="2014-11" db="EMBL/GenBank/DDBJ databases">
        <authorList>
            <person name="Amaro Gonzalez C."/>
        </authorList>
    </citation>
    <scope>NUCLEOTIDE SEQUENCE</scope>
</reference>
<evidence type="ECO:0000313" key="1">
    <source>
        <dbReference type="EMBL" id="JAH00717.1"/>
    </source>
</evidence>